<dbReference type="InterPro" id="IPR004119">
    <property type="entry name" value="EcKL"/>
</dbReference>
<reference evidence="2" key="1">
    <citation type="submission" date="2022-01" db="EMBL/GenBank/DDBJ databases">
        <authorList>
            <person name="King R."/>
        </authorList>
    </citation>
    <scope>NUCLEOTIDE SEQUENCE</scope>
</reference>
<evidence type="ECO:0000313" key="3">
    <source>
        <dbReference type="Proteomes" id="UP001152799"/>
    </source>
</evidence>
<dbReference type="Gene3D" id="3.90.1200.10">
    <property type="match status" value="1"/>
</dbReference>
<sequence>MKQIVMKNDFNKIKVCLKKIAENQPNNITSEVSSKYFLENLTEKCVLKELFKSIKFKEVLDHLKSDFEELLRNGDSLFFSAYEAFLLIFSSSNEKFRQNHFEELITDYYKHFEAPKNLIEQHKNVILPLVKLQLIDNDEIAQNLLNYLKNPFIHQENIYQIIKKKFQTNDIELINFDLVTINEKFGHMSKYYHLKIRTSINNKIQEDTLFIKLLFSDSELVKQIAEAGAAKKESFFYNTLYPLYEEYGLRELLDFAPKCYLATAKGLIVLENIKYSTLKSDTFLNVEQLKLVLDKIAKFHVCSLILEELLSEKLGKPYRIYDEYPEYFQENIIVPQGELYGWVMGGLLATKYFIKQLQKSNKNIEEKLNNIWQKTYDQLKKSTTLRNVVNHGDMYICNMMLNSDLQDVILFDFQLLRYLPPAFEILFFIFSSTTKETRDKYLQTLLDYYYGNLSENLKKFNLNPEELLPRTDFLRNVTEAKAAAMAVAMVYHPIHMDPQLRDQIIHAEEAGVHLDSQREKLVDLAWKDEHFRTFGTGFAKDFIELIENVDE</sequence>
<dbReference type="Pfam" id="PF02958">
    <property type="entry name" value="EcKL"/>
    <property type="match status" value="1"/>
</dbReference>
<gene>
    <name evidence="2" type="ORF">CEUTPL_LOCUS8164</name>
</gene>
<name>A0A9N9MNA7_9CUCU</name>
<protein>
    <recommendedName>
        <fullName evidence="1">CHK kinase-like domain-containing protein</fullName>
    </recommendedName>
</protein>
<dbReference type="PANTHER" id="PTHR11012">
    <property type="entry name" value="PROTEIN KINASE-LIKE DOMAIN-CONTAINING"/>
    <property type="match status" value="1"/>
</dbReference>
<evidence type="ECO:0000259" key="1">
    <source>
        <dbReference type="SMART" id="SM00587"/>
    </source>
</evidence>
<evidence type="ECO:0000313" key="2">
    <source>
        <dbReference type="EMBL" id="CAG9767603.1"/>
    </source>
</evidence>
<feature type="domain" description="CHK kinase-like" evidence="1">
    <location>
        <begin position="268"/>
        <end position="459"/>
    </location>
</feature>
<organism evidence="2 3">
    <name type="scientific">Ceutorhynchus assimilis</name>
    <name type="common">cabbage seed weevil</name>
    <dbReference type="NCBI Taxonomy" id="467358"/>
    <lineage>
        <taxon>Eukaryota</taxon>
        <taxon>Metazoa</taxon>
        <taxon>Ecdysozoa</taxon>
        <taxon>Arthropoda</taxon>
        <taxon>Hexapoda</taxon>
        <taxon>Insecta</taxon>
        <taxon>Pterygota</taxon>
        <taxon>Neoptera</taxon>
        <taxon>Endopterygota</taxon>
        <taxon>Coleoptera</taxon>
        <taxon>Polyphaga</taxon>
        <taxon>Cucujiformia</taxon>
        <taxon>Curculionidae</taxon>
        <taxon>Ceutorhynchinae</taxon>
        <taxon>Ceutorhynchus</taxon>
    </lineage>
</organism>
<dbReference type="EMBL" id="OU892280">
    <property type="protein sequence ID" value="CAG9767603.1"/>
    <property type="molecule type" value="Genomic_DNA"/>
</dbReference>
<dbReference type="InterPro" id="IPR015897">
    <property type="entry name" value="CHK_kinase-like"/>
</dbReference>
<dbReference type="OrthoDB" id="190089at2759"/>
<dbReference type="SMART" id="SM00587">
    <property type="entry name" value="CHK"/>
    <property type="match status" value="1"/>
</dbReference>
<proteinExistence type="predicted"/>
<accession>A0A9N9MNA7</accession>
<dbReference type="AlphaFoldDB" id="A0A9N9MNA7"/>
<keyword evidence="3" id="KW-1185">Reference proteome</keyword>
<dbReference type="SUPFAM" id="SSF56112">
    <property type="entry name" value="Protein kinase-like (PK-like)"/>
    <property type="match status" value="1"/>
</dbReference>
<dbReference type="Proteomes" id="UP001152799">
    <property type="component" value="Chromosome 4"/>
</dbReference>
<dbReference type="InterPro" id="IPR011009">
    <property type="entry name" value="Kinase-like_dom_sf"/>
</dbReference>
<dbReference type="PANTHER" id="PTHR11012:SF48">
    <property type="entry name" value="CHK KINASE-LIKE DOMAIN-CONTAINING PROTEIN-RELATED"/>
    <property type="match status" value="1"/>
</dbReference>